<organism evidence="1">
    <name type="scientific">viral metagenome</name>
    <dbReference type="NCBI Taxonomy" id="1070528"/>
    <lineage>
        <taxon>unclassified sequences</taxon>
        <taxon>metagenomes</taxon>
        <taxon>organismal metagenomes</taxon>
    </lineage>
</organism>
<name>A0A6M3J1Z3_9ZZZZ</name>
<dbReference type="AlphaFoldDB" id="A0A6M3J1Z3"/>
<dbReference type="EMBL" id="MT141509">
    <property type="protein sequence ID" value="QJA63929.1"/>
    <property type="molecule type" value="Genomic_DNA"/>
</dbReference>
<accession>A0A6M3J1Z3</accession>
<proteinExistence type="predicted"/>
<protein>
    <recommendedName>
        <fullName evidence="2">Tail protein</fullName>
    </recommendedName>
</protein>
<reference evidence="1" key="1">
    <citation type="submission" date="2020-03" db="EMBL/GenBank/DDBJ databases">
        <title>The deep terrestrial virosphere.</title>
        <authorList>
            <person name="Holmfeldt K."/>
            <person name="Nilsson E."/>
            <person name="Simone D."/>
            <person name="Lopez-Fernandez M."/>
            <person name="Wu X."/>
            <person name="de Brujin I."/>
            <person name="Lundin D."/>
            <person name="Andersson A."/>
            <person name="Bertilsson S."/>
            <person name="Dopson M."/>
        </authorList>
    </citation>
    <scope>NUCLEOTIDE SEQUENCE</scope>
    <source>
        <strain evidence="1">MM415B00565</strain>
    </source>
</reference>
<sequence length="104" mass="11244">MAIGLESRNCVDYATLAVSSTAVGLDSASPTLTAGHTVKRAIITVETDSVRFRMDGTDPTGSEGQLLYKDDVLDFTDANYESVLKAIKFIRVTTDAALKIHYLD</sequence>
<evidence type="ECO:0000313" key="1">
    <source>
        <dbReference type="EMBL" id="QJA63929.1"/>
    </source>
</evidence>
<evidence type="ECO:0008006" key="2">
    <source>
        <dbReference type="Google" id="ProtNLM"/>
    </source>
</evidence>
<gene>
    <name evidence="1" type="ORF">MM415B00565_0013</name>
</gene>